<organism evidence="1 2">
    <name type="scientific">Nostoc spongiaeforme FACHB-130</name>
    <dbReference type="NCBI Taxonomy" id="1357510"/>
    <lineage>
        <taxon>Bacteria</taxon>
        <taxon>Bacillati</taxon>
        <taxon>Cyanobacteriota</taxon>
        <taxon>Cyanophyceae</taxon>
        <taxon>Nostocales</taxon>
        <taxon>Nostocaceae</taxon>
        <taxon>Nostoc</taxon>
    </lineage>
</organism>
<comment type="caution">
    <text evidence="1">The sequence shown here is derived from an EMBL/GenBank/DDBJ whole genome shotgun (WGS) entry which is preliminary data.</text>
</comment>
<sequence length="67" mass="7430">MTGLKALVLLFIHVLTNLATAILKTNVNWVLLISGMVFVSRKGAKTQRIKILLYTKVLSSSRIYATP</sequence>
<keyword evidence="2" id="KW-1185">Reference proteome</keyword>
<reference evidence="1 2" key="1">
    <citation type="journal article" date="2020" name="ISME J.">
        <title>Comparative genomics reveals insights into cyanobacterial evolution and habitat adaptation.</title>
        <authorList>
            <person name="Chen M.Y."/>
            <person name="Teng W.K."/>
            <person name="Zhao L."/>
            <person name="Hu C.X."/>
            <person name="Zhou Y.K."/>
            <person name="Han B.P."/>
            <person name="Song L.R."/>
            <person name="Shu W.S."/>
        </authorList>
    </citation>
    <scope>NUCLEOTIDE SEQUENCE [LARGE SCALE GENOMIC DNA]</scope>
    <source>
        <strain evidence="1 2">FACHB-130</strain>
    </source>
</reference>
<dbReference type="EMBL" id="JACJTB010000008">
    <property type="protein sequence ID" value="MBD2594584.1"/>
    <property type="molecule type" value="Genomic_DNA"/>
</dbReference>
<name>A0ABR8FWT4_9NOSO</name>
<dbReference type="RefSeq" id="WP_190967442.1">
    <property type="nucleotide sequence ID" value="NZ_JACJTB010000008.1"/>
</dbReference>
<gene>
    <name evidence="1" type="ORF">H6G74_09630</name>
</gene>
<protein>
    <recommendedName>
        <fullName evidence="3">Secreted protein</fullName>
    </recommendedName>
</protein>
<accession>A0ABR8FWT4</accession>
<evidence type="ECO:0008006" key="3">
    <source>
        <dbReference type="Google" id="ProtNLM"/>
    </source>
</evidence>
<evidence type="ECO:0000313" key="2">
    <source>
        <dbReference type="Proteomes" id="UP000603457"/>
    </source>
</evidence>
<evidence type="ECO:0000313" key="1">
    <source>
        <dbReference type="EMBL" id="MBD2594584.1"/>
    </source>
</evidence>
<proteinExistence type="predicted"/>
<dbReference type="Proteomes" id="UP000603457">
    <property type="component" value="Unassembled WGS sequence"/>
</dbReference>